<evidence type="ECO:0000313" key="2">
    <source>
        <dbReference type="EMBL" id="QCX39124.1"/>
    </source>
</evidence>
<proteinExistence type="predicted"/>
<dbReference type="Pfam" id="PF13692">
    <property type="entry name" value="Glyco_trans_1_4"/>
    <property type="match status" value="1"/>
</dbReference>
<dbReference type="EMBL" id="CP040749">
    <property type="protein sequence ID" value="QCX39124.1"/>
    <property type="molecule type" value="Genomic_DNA"/>
</dbReference>
<dbReference type="SUPFAM" id="SSF53756">
    <property type="entry name" value="UDP-Glycosyltransferase/glycogen phosphorylase"/>
    <property type="match status" value="1"/>
</dbReference>
<dbReference type="InterPro" id="IPR028098">
    <property type="entry name" value="Glyco_trans_4-like_N"/>
</dbReference>
<protein>
    <submittedName>
        <fullName evidence="2">Glycosyltransferase family 4 protein</fullName>
    </submittedName>
</protein>
<dbReference type="KEGG" id="fbe:FF125_12010"/>
<dbReference type="PANTHER" id="PTHR45947:SF15">
    <property type="entry name" value="TEICHURONIC ACID BIOSYNTHESIS GLYCOSYLTRANSFERASE TUAC-RELATED"/>
    <property type="match status" value="1"/>
</dbReference>
<sequence>MISIIKPDMVHAHYGLSGLLSVLQRKVPTVITFHGSDLNDKKVRPFSLLAHRWSKKSIFVSKKLADIAKYKNESVIPCGVDFSIFYPIDKLVARKKLNLDLQKKYILFSSAFNNQVKNFPLAKKAIEKIKDNNIEVLELKGFDRQQVALLMNAVDLALLTSFTEGSPQFVKEAMASNLPVVSVDVGDVKNVIRGTKHCYITSYNVEEISSKIKVILKDSAKTDGREKILHFNNETIANQLIELYKTIIK</sequence>
<evidence type="ECO:0000259" key="1">
    <source>
        <dbReference type="Pfam" id="PF13439"/>
    </source>
</evidence>
<organism evidence="2 3">
    <name type="scientific">Aureibaculum algae</name>
    <dbReference type="NCBI Taxonomy" id="2584122"/>
    <lineage>
        <taxon>Bacteria</taxon>
        <taxon>Pseudomonadati</taxon>
        <taxon>Bacteroidota</taxon>
        <taxon>Flavobacteriia</taxon>
        <taxon>Flavobacteriales</taxon>
        <taxon>Flavobacteriaceae</taxon>
        <taxon>Aureibaculum</taxon>
    </lineage>
</organism>
<dbReference type="Pfam" id="PF13439">
    <property type="entry name" value="Glyco_transf_4"/>
    <property type="match status" value="1"/>
</dbReference>
<evidence type="ECO:0000313" key="3">
    <source>
        <dbReference type="Proteomes" id="UP000306229"/>
    </source>
</evidence>
<dbReference type="OrthoDB" id="9806653at2"/>
<dbReference type="GO" id="GO:0016757">
    <property type="term" value="F:glycosyltransferase activity"/>
    <property type="evidence" value="ECO:0007669"/>
    <property type="project" value="TreeGrafter"/>
</dbReference>
<name>A0A5B7TV34_9FLAO</name>
<dbReference type="AlphaFoldDB" id="A0A5B7TV34"/>
<keyword evidence="2" id="KW-0808">Transferase</keyword>
<gene>
    <name evidence="2" type="ORF">FF125_12010</name>
</gene>
<dbReference type="PANTHER" id="PTHR45947">
    <property type="entry name" value="SULFOQUINOVOSYL TRANSFERASE SQD2"/>
    <property type="match status" value="1"/>
</dbReference>
<feature type="domain" description="Glycosyltransferase subfamily 4-like N-terminal" evidence="1">
    <location>
        <begin position="6"/>
        <end position="82"/>
    </location>
</feature>
<keyword evidence="3" id="KW-1185">Reference proteome</keyword>
<dbReference type="Proteomes" id="UP000306229">
    <property type="component" value="Chromosome"/>
</dbReference>
<accession>A0A5B7TV34</accession>
<dbReference type="Gene3D" id="3.40.50.2000">
    <property type="entry name" value="Glycogen Phosphorylase B"/>
    <property type="match status" value="2"/>
</dbReference>
<dbReference type="InterPro" id="IPR050194">
    <property type="entry name" value="Glycosyltransferase_grp1"/>
</dbReference>
<reference evidence="2 3" key="1">
    <citation type="submission" date="2019-05" db="EMBL/GenBank/DDBJ databases">
        <title>Algicella ahnfeltiae gen. nov., sp. nov., a novel marine bacterium of the family Flavobacteriaceae isolated from a red alga.</title>
        <authorList>
            <person name="Nedashkovskaya O.I."/>
            <person name="Kukhlevskiy A.D."/>
            <person name="Kim S.-G."/>
            <person name="Zhukova N.V."/>
            <person name="Mikhailov V.V."/>
        </authorList>
    </citation>
    <scope>NUCLEOTIDE SEQUENCE [LARGE SCALE GENOMIC DNA]</scope>
    <source>
        <strain evidence="2 3">10Alg115</strain>
    </source>
</reference>